<dbReference type="GO" id="GO:0003677">
    <property type="term" value="F:DNA binding"/>
    <property type="evidence" value="ECO:0007669"/>
    <property type="project" value="InterPro"/>
</dbReference>
<feature type="compositionally biased region" description="Basic and acidic residues" evidence="1">
    <location>
        <begin position="119"/>
        <end position="133"/>
    </location>
</feature>
<feature type="domain" description="DNA-binding protein H-NS-like C-terminal" evidence="2">
    <location>
        <begin position="81"/>
        <end position="115"/>
    </location>
</feature>
<protein>
    <submittedName>
        <fullName evidence="3">H-NS histone family protein</fullName>
    </submittedName>
</protein>
<dbReference type="InterPro" id="IPR037150">
    <property type="entry name" value="H-NS_C_dom_sf"/>
</dbReference>
<feature type="region of interest" description="Disordered" evidence="1">
    <location>
        <begin position="116"/>
        <end position="136"/>
    </location>
</feature>
<dbReference type="InterPro" id="IPR027444">
    <property type="entry name" value="H-NS_C_dom"/>
</dbReference>
<proteinExistence type="predicted"/>
<name>A0A4R5L2K7_9BURK</name>
<accession>A0A4R5L2K7</accession>
<dbReference type="OrthoDB" id="8966769at2"/>
<comment type="caution">
    <text evidence="3">The sequence shown here is derived from an EMBL/GenBank/DDBJ whole genome shotgun (WGS) entry which is preliminary data.</text>
</comment>
<reference evidence="3 4" key="1">
    <citation type="submission" date="2019-03" db="EMBL/GenBank/DDBJ databases">
        <title>Paraburkholderia sp. isolated from native Mimosa gymnas in Guartela State Park, Brazil.</title>
        <authorList>
            <person name="Paulitsch F."/>
            <person name="Hungria M."/>
            <person name="Delamuta J.R.M."/>
            <person name="Ribeiro R.A."/>
            <person name="Dall'Agnol R."/>
            <person name="Silva J.S.B."/>
        </authorList>
    </citation>
    <scope>NUCLEOTIDE SEQUENCE [LARGE SCALE GENOMIC DNA]</scope>
    <source>
        <strain evidence="3 4">CNPSo 3008</strain>
    </source>
</reference>
<dbReference type="EMBL" id="SMOD01000057">
    <property type="protein sequence ID" value="TDG02617.1"/>
    <property type="molecule type" value="Genomic_DNA"/>
</dbReference>
<dbReference type="Gene3D" id="4.10.430.10">
    <property type="entry name" value="Histone-like protein H-NS, C-terminal domain"/>
    <property type="match status" value="1"/>
</dbReference>
<evidence type="ECO:0000256" key="1">
    <source>
        <dbReference type="SAM" id="MobiDB-lite"/>
    </source>
</evidence>
<sequence>MLHPLRRPGTGSVGSRGILAARDLQSPAQRQIVARRIHRMDERKRESIVAYLRRRMADFGIEPEDIATSIAADQERLRAVRFRDASGNKWDGKGAPPQWVVQAISAGQSLEHFAIDGASNRDPDKRTGADWRNDPFAGSRLATIKTEDVSA</sequence>
<dbReference type="SUPFAM" id="SSF81273">
    <property type="entry name" value="H-NS histone-like proteins"/>
    <property type="match status" value="1"/>
</dbReference>
<evidence type="ECO:0000259" key="2">
    <source>
        <dbReference type="Pfam" id="PF00816"/>
    </source>
</evidence>
<gene>
    <name evidence="3" type="ORF">E1N52_38930</name>
</gene>
<evidence type="ECO:0000313" key="3">
    <source>
        <dbReference type="EMBL" id="TDG02617.1"/>
    </source>
</evidence>
<dbReference type="Proteomes" id="UP000295606">
    <property type="component" value="Unassembled WGS sequence"/>
</dbReference>
<organism evidence="3 4">
    <name type="scientific">Paraburkholderia guartelaensis</name>
    <dbReference type="NCBI Taxonomy" id="2546446"/>
    <lineage>
        <taxon>Bacteria</taxon>
        <taxon>Pseudomonadati</taxon>
        <taxon>Pseudomonadota</taxon>
        <taxon>Betaproteobacteria</taxon>
        <taxon>Burkholderiales</taxon>
        <taxon>Burkholderiaceae</taxon>
        <taxon>Paraburkholderia</taxon>
    </lineage>
</organism>
<dbReference type="AlphaFoldDB" id="A0A4R5L2K7"/>
<dbReference type="Pfam" id="PF00816">
    <property type="entry name" value="Histone_HNS"/>
    <property type="match status" value="1"/>
</dbReference>
<evidence type="ECO:0000313" key="4">
    <source>
        <dbReference type="Proteomes" id="UP000295606"/>
    </source>
</evidence>